<protein>
    <submittedName>
        <fullName evidence="2">Uncharacterized protein</fullName>
    </submittedName>
</protein>
<evidence type="ECO:0000313" key="3">
    <source>
        <dbReference type="Proteomes" id="UP000218767"/>
    </source>
</evidence>
<organism evidence="2 3">
    <name type="scientific">SAR86 cluster bacterium</name>
    <dbReference type="NCBI Taxonomy" id="2030880"/>
    <lineage>
        <taxon>Bacteria</taxon>
        <taxon>Pseudomonadati</taxon>
        <taxon>Pseudomonadota</taxon>
        <taxon>Gammaproteobacteria</taxon>
        <taxon>SAR86 cluster</taxon>
    </lineage>
</organism>
<dbReference type="EMBL" id="NVUL01000048">
    <property type="protein sequence ID" value="PCI77142.1"/>
    <property type="molecule type" value="Genomic_DNA"/>
</dbReference>
<gene>
    <name evidence="2" type="ORF">COB20_08765</name>
</gene>
<name>A0A2A4X387_9GAMM</name>
<feature type="chain" id="PRO_5012314252" evidence="1">
    <location>
        <begin position="27"/>
        <end position="331"/>
    </location>
</feature>
<comment type="caution">
    <text evidence="2">The sequence shown here is derived from an EMBL/GenBank/DDBJ whole genome shotgun (WGS) entry which is preliminary data.</text>
</comment>
<accession>A0A2A4X387</accession>
<evidence type="ECO:0000313" key="2">
    <source>
        <dbReference type="EMBL" id="PCI77142.1"/>
    </source>
</evidence>
<sequence length="331" mass="36944">MKRTSRLSIFVLLLTFLLHQTAQGQAYEPPRTVNGKPDLQGTWSNASITTLERNVRYTGSALSDDEVIRATNDHPQNVRLATDDNMVAGQLPDGTDLGRGRGYNAFWIDPGTKFGIINGEHRTAWIVDPVDGRIPYNEAGRARKAALRIKNSSFDGPETRPLAERCISTGLRTGPPMINGLYNNNYEFVQTEDYIVLRTEMISHARIIPINSEHKMAALAPMFGESVAHWDGDTLVVETTNFSPMQEEAAISLTSSGQVVERFTRVSEEQIVYEFTVDDPEYYSQPWHGELSFLSTPSKVYEFACHEGNYAMSGILAGARRAEHDLQQTAQ</sequence>
<dbReference type="Proteomes" id="UP000218767">
    <property type="component" value="Unassembled WGS sequence"/>
</dbReference>
<reference evidence="3" key="1">
    <citation type="submission" date="2017-08" db="EMBL/GenBank/DDBJ databases">
        <title>A dynamic microbial community with high functional redundancy inhabits the cold, oxic subseafloor aquifer.</title>
        <authorList>
            <person name="Tully B.J."/>
            <person name="Wheat C.G."/>
            <person name="Glazer B.T."/>
            <person name="Huber J.A."/>
        </authorList>
    </citation>
    <scope>NUCLEOTIDE SEQUENCE [LARGE SCALE GENOMIC DNA]</scope>
</reference>
<evidence type="ECO:0000256" key="1">
    <source>
        <dbReference type="SAM" id="SignalP"/>
    </source>
</evidence>
<dbReference type="AlphaFoldDB" id="A0A2A4X387"/>
<proteinExistence type="predicted"/>
<keyword evidence="1" id="KW-0732">Signal</keyword>
<feature type="signal peptide" evidence="1">
    <location>
        <begin position="1"/>
        <end position="26"/>
    </location>
</feature>